<evidence type="ECO:0000313" key="2">
    <source>
        <dbReference type="Proteomes" id="UP000533641"/>
    </source>
</evidence>
<sequence length="85" mass="8934">MRHVPTHDNSLGHAPTRCVCRAVLTMIGAYAVGLALMSTRPAGTRVYFPILAECAIPECGASPGATCSVNGEFVRMEVGPTVRCS</sequence>
<protein>
    <submittedName>
        <fullName evidence="1">Uncharacterized protein</fullName>
    </submittedName>
</protein>
<proteinExistence type="predicted"/>
<organism evidence="1 2">
    <name type="scientific">Rhizobium mongolense</name>
    <dbReference type="NCBI Taxonomy" id="57676"/>
    <lineage>
        <taxon>Bacteria</taxon>
        <taxon>Pseudomonadati</taxon>
        <taxon>Pseudomonadota</taxon>
        <taxon>Alphaproteobacteria</taxon>
        <taxon>Hyphomicrobiales</taxon>
        <taxon>Rhizobiaceae</taxon>
        <taxon>Rhizobium/Agrobacterium group</taxon>
        <taxon>Rhizobium</taxon>
    </lineage>
</organism>
<dbReference type="AlphaFoldDB" id="A0A7W6RIL7"/>
<accession>A0A7W6RIL7</accession>
<name>A0A7W6RIL7_9HYPH</name>
<evidence type="ECO:0000313" key="1">
    <source>
        <dbReference type="EMBL" id="MBB4272596.1"/>
    </source>
</evidence>
<reference evidence="1 2" key="1">
    <citation type="submission" date="2020-08" db="EMBL/GenBank/DDBJ databases">
        <title>Genomic Encyclopedia of Type Strains, Phase IV (KMG-V): Genome sequencing to study the core and pangenomes of soil and plant-associated prokaryotes.</title>
        <authorList>
            <person name="Whitman W."/>
        </authorList>
    </citation>
    <scope>NUCLEOTIDE SEQUENCE [LARGE SCALE GENOMIC DNA]</scope>
    <source>
        <strain evidence="1 2">SEMIA 402</strain>
    </source>
</reference>
<dbReference type="Proteomes" id="UP000533641">
    <property type="component" value="Unassembled WGS sequence"/>
</dbReference>
<gene>
    <name evidence="1" type="ORF">GGE12_000338</name>
</gene>
<comment type="caution">
    <text evidence="1">The sequence shown here is derived from an EMBL/GenBank/DDBJ whole genome shotgun (WGS) entry which is preliminary data.</text>
</comment>
<dbReference type="EMBL" id="JACIGM010000001">
    <property type="protein sequence ID" value="MBB4272596.1"/>
    <property type="molecule type" value="Genomic_DNA"/>
</dbReference>